<dbReference type="Proteomes" id="UP000216311">
    <property type="component" value="Unassembled WGS sequence"/>
</dbReference>
<dbReference type="InterPro" id="IPR028971">
    <property type="entry name" value="NAD-GDH_cat"/>
</dbReference>
<dbReference type="EMBL" id="NMVQ01000034">
    <property type="protein sequence ID" value="OYO19405.1"/>
    <property type="molecule type" value="Genomic_DNA"/>
</dbReference>
<dbReference type="InterPro" id="IPR049059">
    <property type="entry name" value="NAD_Glu_DH_HM1"/>
</dbReference>
<gene>
    <name evidence="7" type="ORF">CGZ93_13700</name>
</gene>
<dbReference type="InterPro" id="IPR049062">
    <property type="entry name" value="NAD_Glu_DH_ACT2"/>
</dbReference>
<feature type="compositionally biased region" description="Basic and acidic residues" evidence="1">
    <location>
        <begin position="13"/>
        <end position="23"/>
    </location>
</feature>
<dbReference type="InterPro" id="IPR007780">
    <property type="entry name" value="NAD_Glu_DH_bac"/>
</dbReference>
<evidence type="ECO:0000313" key="8">
    <source>
        <dbReference type="Proteomes" id="UP000216311"/>
    </source>
</evidence>
<feature type="domain" description="NAD-glutamate dehydrogenase ACT3" evidence="6">
    <location>
        <begin position="597"/>
        <end position="670"/>
    </location>
</feature>
<dbReference type="GO" id="GO:0004069">
    <property type="term" value="F:L-aspartate:2-oxoglutarate aminotransferase activity"/>
    <property type="evidence" value="ECO:0007669"/>
    <property type="project" value="InterPro"/>
</dbReference>
<dbReference type="InterPro" id="IPR024727">
    <property type="entry name" value="NAD_Glu_DH_N_ACT1"/>
</dbReference>
<dbReference type="Pfam" id="PF21078">
    <property type="entry name" value="GDH_HM3"/>
    <property type="match status" value="1"/>
</dbReference>
<dbReference type="SUPFAM" id="SSF53223">
    <property type="entry name" value="Aminoacid dehydrogenase-like, N-terminal domain"/>
    <property type="match status" value="1"/>
</dbReference>
<dbReference type="Pfam" id="PF21073">
    <property type="entry name" value="GDH_HM1"/>
    <property type="match status" value="1"/>
</dbReference>
<evidence type="ECO:0000259" key="6">
    <source>
        <dbReference type="Pfam" id="PF21077"/>
    </source>
</evidence>
<name>A0A255GUN5_9ACTN</name>
<comment type="caution">
    <text evidence="7">The sequence shown here is derived from an EMBL/GenBank/DDBJ whole genome shotgun (WGS) entry which is preliminary data.</text>
</comment>
<dbReference type="GO" id="GO:0006538">
    <property type="term" value="P:L-glutamate catabolic process"/>
    <property type="evidence" value="ECO:0007669"/>
    <property type="project" value="InterPro"/>
</dbReference>
<feature type="domain" description="NAD-specific glutamate dehydrogenase C-terminal" evidence="3">
    <location>
        <begin position="1314"/>
        <end position="1649"/>
    </location>
</feature>
<sequence length="1659" mass="184352">MPELGARPGTDPRTARRYGEPRTHWGVRQHTDGSPPTPRNEKATVSTSAPELEANKTERLRQVAQLAEAEITALGVQAQQVEEFLNHYFRHVDATEVLGAAADTLLGMVRSHFKLAGQRSQGELKSRAWWPTEARDGFEVGRAVVQLVNDDMPFLVDTVSMEVLRQGWNLREVFHPQFVVRRDSRGRLVEVVHTDRAGEPDAVAESWIQLELVPPLGADPDKAYAELESGLREVLGQVAEAVQDWQPMKRRMEETVQLLQDSPVPYPYAHVRSAMELLNWLSEDHFTFLGYREYRLVDDGAEPRMEPVPGTGLGVLRGEQERANDFHALPATDKEPQLVVVTKGNHLSRVHRPAYLDYIGVRVFGDDGEITGERRFLGLFSATAYTDSVTRIPGLKDKARRILEHSGFAADSHGAKSIRATIESYPRDELFQGRAEVLAPLIEQMARLRERRQVRLFIRRDHYGRFVSCMVFLPRDRYTTKVRTAIEDILIKRLGGESVTFEARANESVLARLHFVVRMPVGSQADTDIDVAGLEQELTDAARSWDDSFAERAADNPEEARLAPLAAALPEGYKEDFTPRHALMDLSALAELGAQDEMAMVLYVPDEPADWADLRLKVFRRGKTMTLSEVLPHLSRLGVRVTDERPYEINLPGGLNGMIYDFGLGIPGGGSALDRWTPQARDRFMAAFRSAYFGESESDRLNGLVTSAELTWRQVEWLRTISRYLQQAGSTWSQEYIAQTLLVEVDLAAALVELFAARFDPAAEQGREERVAAADERVGELLEQVDSLDHDRILRAFWSVIRAIVRTNAFRKDRKAVAIKLLPRQLDLLPEPRPAYEIFVCSPRLEGVHLRFGEVARGGLRWSDRREDFRTEVLGLVKAQMVKNTVIVPVGAKGGFYPKQLPDPAVDRGAWFEAGRACYQIFVNSLLDVTDNIVDGELEPPTDVVRHDGDDPYLVVAADKGTATFSDTANEISVRRGFWLGDAFASGGSVGYDHKAMGITARGAWVSVQRHFREMGVDCQNEDFSCVGIGDMSGDVFGNGMLLSKHIRLVAAFNHQHILLDPDPDPERTWAERKRLFDNQGNWGAYDTSLISTGGGIHSRQAKSIPITDQVRHVLGLDESVTALAPNDLVNAILKAPVDLLWNGGIGTYVKASSETNAQVGDKANDSLRVNGNELRCKAVGEGGNLGLTQLGRIEYATVGGRINTDFIDNSAGVDTSDHEVNIKILLSGEVAAGRLSEDERVELLESMTDEVAELVLAHNYDQNLALANAAFQSASMAGMHERWMQRMEEVGLLDRRLEAMPDNSEMERRIEAGRGLTLPELSTLLSYTKILLEQDILASDLPDDPYLADRLLQYFPKPLRDRFAEVMPGHRLHREIITTVTVNRYVNSSGSTACHRLSEETGASPADVIRAQLAARSIFRVGLHEVHIARLDNQIDAAVQTRMRLDLRRLVERGTRWLLAQRNGKFDVQARIDEFVDGVQQVKTELPQLLVGRGAARNAEDEESLLSGGVPAELAQVMAATGVLHESLPMAQTARAAGRPVTTVARVHFLMAEELALDTLLDRVSALPRLGRWDDMARAALREDLQQVRSQLTAEALAAAPEEDDPERVLAAWSERVGDLAEVRATIESICGSGPDLARLSVGLRQVRTLLNNGTVKA</sequence>
<dbReference type="PANTHER" id="PTHR43403:SF1">
    <property type="entry name" value="NAD-SPECIFIC GLUTAMATE DEHYDROGENASE"/>
    <property type="match status" value="1"/>
</dbReference>
<evidence type="ECO:0000259" key="4">
    <source>
        <dbReference type="Pfam" id="PF21075"/>
    </source>
</evidence>
<dbReference type="InterPro" id="IPR046346">
    <property type="entry name" value="Aminoacid_DH-like_N_sf"/>
</dbReference>
<dbReference type="PIRSF" id="PIRSF036761">
    <property type="entry name" value="GDH_Mll4104"/>
    <property type="match status" value="1"/>
</dbReference>
<dbReference type="InterPro" id="IPR049056">
    <property type="entry name" value="NAD_Glu_DH_HM3"/>
</dbReference>
<proteinExistence type="predicted"/>
<dbReference type="Pfam" id="PF05088">
    <property type="entry name" value="Bac_GDH_CD"/>
    <property type="match status" value="1"/>
</dbReference>
<dbReference type="Pfam" id="PF21079">
    <property type="entry name" value="GDH_HM2"/>
    <property type="match status" value="1"/>
</dbReference>
<feature type="region of interest" description="Disordered" evidence="1">
    <location>
        <begin position="1"/>
        <end position="54"/>
    </location>
</feature>
<dbReference type="OrthoDB" id="9758052at2"/>
<accession>A0A255GUN5</accession>
<dbReference type="InterPro" id="IPR048381">
    <property type="entry name" value="GDH_C"/>
</dbReference>
<dbReference type="Pfam" id="PF21075">
    <property type="entry name" value="GDH_ACT1"/>
    <property type="match status" value="1"/>
</dbReference>
<feature type="domain" description="NAD-glutamate dehydrogenase N-terminal ACT1" evidence="4">
    <location>
        <begin position="84"/>
        <end position="212"/>
    </location>
</feature>
<dbReference type="Pfam" id="PF21074">
    <property type="entry name" value="GDH_C"/>
    <property type="match status" value="1"/>
</dbReference>
<dbReference type="Gene3D" id="3.40.50.720">
    <property type="entry name" value="NAD(P)-binding Rossmann-like Domain"/>
    <property type="match status" value="1"/>
</dbReference>
<evidence type="ECO:0000259" key="3">
    <source>
        <dbReference type="Pfam" id="PF21074"/>
    </source>
</evidence>
<evidence type="ECO:0000256" key="1">
    <source>
        <dbReference type="SAM" id="MobiDB-lite"/>
    </source>
</evidence>
<evidence type="ECO:0000259" key="5">
    <source>
        <dbReference type="Pfam" id="PF21076"/>
    </source>
</evidence>
<dbReference type="Pfam" id="PF21077">
    <property type="entry name" value="GDH_ACT3"/>
    <property type="match status" value="1"/>
</dbReference>
<dbReference type="InterPro" id="IPR049064">
    <property type="entry name" value="NAD_Glu_DH_ACT3"/>
</dbReference>
<feature type="domain" description="NAD-glutamate dehydrogenase ACT2" evidence="5">
    <location>
        <begin position="455"/>
        <end position="546"/>
    </location>
</feature>
<dbReference type="InterPro" id="IPR049058">
    <property type="entry name" value="NAD_Glu_DH_HM2"/>
</dbReference>
<evidence type="ECO:0000313" key="7">
    <source>
        <dbReference type="EMBL" id="OYO19405.1"/>
    </source>
</evidence>
<reference evidence="7 8" key="1">
    <citation type="submission" date="2017-07" db="EMBL/GenBank/DDBJ databases">
        <title>Draft whole genome sequences of clinical Proprionibacteriaceae strains.</title>
        <authorList>
            <person name="Bernier A.-M."/>
            <person name="Bernard K."/>
            <person name="Domingo M.-C."/>
        </authorList>
    </citation>
    <scope>NUCLEOTIDE SEQUENCE [LARGE SCALE GENOMIC DNA]</scope>
    <source>
        <strain evidence="7 8">NML 130396</strain>
    </source>
</reference>
<dbReference type="InterPro" id="IPR036291">
    <property type="entry name" value="NAD(P)-bd_dom_sf"/>
</dbReference>
<dbReference type="GO" id="GO:0004352">
    <property type="term" value="F:glutamate dehydrogenase (NAD+) activity"/>
    <property type="evidence" value="ECO:0007669"/>
    <property type="project" value="InterPro"/>
</dbReference>
<keyword evidence="8" id="KW-1185">Reference proteome</keyword>
<organism evidence="7 8">
    <name type="scientific">Enemella dayhoffiae</name>
    <dbReference type="NCBI Taxonomy" id="2016507"/>
    <lineage>
        <taxon>Bacteria</taxon>
        <taxon>Bacillati</taxon>
        <taxon>Actinomycetota</taxon>
        <taxon>Actinomycetes</taxon>
        <taxon>Propionibacteriales</taxon>
        <taxon>Propionibacteriaceae</taxon>
        <taxon>Enemella</taxon>
    </lineage>
</organism>
<protein>
    <submittedName>
        <fullName evidence="7">NAD-glutamate dehydrogenase</fullName>
    </submittedName>
</protein>
<feature type="domain" description="NAD-glutamate dehydrogenase catalytic" evidence="2">
    <location>
        <begin position="779"/>
        <end position="1269"/>
    </location>
</feature>
<dbReference type="SUPFAM" id="SSF51735">
    <property type="entry name" value="NAD(P)-binding Rossmann-fold domains"/>
    <property type="match status" value="1"/>
</dbReference>
<evidence type="ECO:0000259" key="2">
    <source>
        <dbReference type="Pfam" id="PF05088"/>
    </source>
</evidence>
<dbReference type="PANTHER" id="PTHR43403">
    <property type="entry name" value="NAD-SPECIFIC GLUTAMATE DEHYDROGENASE"/>
    <property type="match status" value="1"/>
</dbReference>
<dbReference type="Pfam" id="PF21076">
    <property type="entry name" value="GDH_ACT2"/>
    <property type="match status" value="1"/>
</dbReference>